<evidence type="ECO:0000259" key="1">
    <source>
        <dbReference type="Pfam" id="PF13581"/>
    </source>
</evidence>
<keyword evidence="3" id="KW-1185">Reference proteome</keyword>
<dbReference type="InterPro" id="IPR036890">
    <property type="entry name" value="HATPase_C_sf"/>
</dbReference>
<feature type="domain" description="Histidine kinase/HSP90-like ATPase" evidence="1">
    <location>
        <begin position="21"/>
        <end position="124"/>
    </location>
</feature>
<dbReference type="Proteomes" id="UP001628164">
    <property type="component" value="Unassembled WGS sequence"/>
</dbReference>
<sequence>MKLNISRECFNLEDINNFIYDLDVILREEKIDDIELFKIKLIYEELMLNCWYHGNNLNHASLEFEIFIENCASCIKLSLKDNASYFDYNKYSKEQNEHSIGGHGISLIENFCDRWDYERVGKYNINFLEILL</sequence>
<dbReference type="CDD" id="cd16936">
    <property type="entry name" value="HATPase_RsbW-like"/>
    <property type="match status" value="1"/>
</dbReference>
<dbReference type="InterPro" id="IPR003594">
    <property type="entry name" value="HATPase_dom"/>
</dbReference>
<evidence type="ECO:0000313" key="3">
    <source>
        <dbReference type="Proteomes" id="UP001628164"/>
    </source>
</evidence>
<dbReference type="RefSeq" id="WP_407878058.1">
    <property type="nucleotide sequence ID" value="NZ_BTHG01000008.1"/>
</dbReference>
<name>A0ABQ6PHJ9_9GAMM</name>
<organism evidence="2 3">
    <name type="scientific">Francisella sciaenopsi</name>
    <dbReference type="NCBI Taxonomy" id="3055034"/>
    <lineage>
        <taxon>Bacteria</taxon>
        <taxon>Pseudomonadati</taxon>
        <taxon>Pseudomonadota</taxon>
        <taxon>Gammaproteobacteria</taxon>
        <taxon>Thiotrichales</taxon>
        <taxon>Francisellaceae</taxon>
        <taxon>Francisella</taxon>
    </lineage>
</organism>
<reference evidence="2 3" key="1">
    <citation type="journal article" date="2024" name="Dis. Aquat. Organ.">
        <title>Francisella sciaenopsi sp. nov. isolated from diseased red drum Sciaenops ocellatus in Florida, USA.</title>
        <authorList>
            <person name="Kawahara M."/>
            <person name="Cody T.T."/>
            <person name="Yanong R.P.E."/>
            <person name="Henderson E."/>
            <person name="Yazdi Z."/>
            <person name="Soto E."/>
        </authorList>
    </citation>
    <scope>NUCLEOTIDE SEQUENCE [LARGE SCALE GENOMIC DNA]</scope>
    <source>
        <strain evidence="2 3">R22-20-7</strain>
    </source>
</reference>
<accession>A0ABQ6PHJ9</accession>
<proteinExistence type="predicted"/>
<dbReference type="EMBL" id="BTHG01000008">
    <property type="protein sequence ID" value="GMN90372.1"/>
    <property type="molecule type" value="Genomic_DNA"/>
</dbReference>
<gene>
    <name evidence="2" type="ORF">fsci_18600</name>
</gene>
<dbReference type="Pfam" id="PF13581">
    <property type="entry name" value="HATPase_c_2"/>
    <property type="match status" value="1"/>
</dbReference>
<evidence type="ECO:0000313" key="2">
    <source>
        <dbReference type="EMBL" id="GMN90372.1"/>
    </source>
</evidence>
<protein>
    <recommendedName>
        <fullName evidence="1">Histidine kinase/HSP90-like ATPase domain-containing protein</fullName>
    </recommendedName>
</protein>
<comment type="caution">
    <text evidence="2">The sequence shown here is derived from an EMBL/GenBank/DDBJ whole genome shotgun (WGS) entry which is preliminary data.</text>
</comment>
<dbReference type="Gene3D" id="3.30.565.10">
    <property type="entry name" value="Histidine kinase-like ATPase, C-terminal domain"/>
    <property type="match status" value="1"/>
</dbReference>